<dbReference type="EMBL" id="JANRMS010000455">
    <property type="protein sequence ID" value="KAJ3539546.1"/>
    <property type="molecule type" value="Genomic_DNA"/>
</dbReference>
<dbReference type="Proteomes" id="UP001148629">
    <property type="component" value="Unassembled WGS sequence"/>
</dbReference>
<keyword evidence="2" id="KW-1185">Reference proteome</keyword>
<name>A0ACC1SH28_9HYPO</name>
<accession>A0ACC1SH28</accession>
<organism evidence="1 2">
    <name type="scientific">Fusarium decemcellulare</name>
    <dbReference type="NCBI Taxonomy" id="57161"/>
    <lineage>
        <taxon>Eukaryota</taxon>
        <taxon>Fungi</taxon>
        <taxon>Dikarya</taxon>
        <taxon>Ascomycota</taxon>
        <taxon>Pezizomycotina</taxon>
        <taxon>Sordariomycetes</taxon>
        <taxon>Hypocreomycetidae</taxon>
        <taxon>Hypocreales</taxon>
        <taxon>Nectriaceae</taxon>
        <taxon>Fusarium</taxon>
        <taxon>Fusarium decemcellulare species complex</taxon>
    </lineage>
</organism>
<sequence length="269" mass="30661">MSLSHPLGLVRKRAESGYDASDVLVITCSLLALYNSCELLAIIFTTFKQRHGLYFWSLLLATFGVIPYVTGWLFDYLDLLQSIAGRVLNNIGWVLLITGQSVVLYSRLHLVLNDPAILRGIRYIIIANACIWHTTMTVLVFVMTSGPSRKGSHTPPVYYAIEKTQLTCFCVQEFILSGLYIWKIMDILRTSLDRKRRFMWHLFFCNIIIVIMDIALLVVIFTDHFLIEQGIKVVIYSLKLKLEFATLRNLVDFVKRGGGSQDTQPNISC</sequence>
<protein>
    <submittedName>
        <fullName evidence="1">Uncharacterized protein</fullName>
    </submittedName>
</protein>
<comment type="caution">
    <text evidence="1">The sequence shown here is derived from an EMBL/GenBank/DDBJ whole genome shotgun (WGS) entry which is preliminary data.</text>
</comment>
<evidence type="ECO:0000313" key="1">
    <source>
        <dbReference type="EMBL" id="KAJ3539546.1"/>
    </source>
</evidence>
<reference evidence="1" key="1">
    <citation type="submission" date="2022-08" db="EMBL/GenBank/DDBJ databases">
        <title>Genome Sequence of Fusarium decemcellulare.</title>
        <authorList>
            <person name="Buettner E."/>
        </authorList>
    </citation>
    <scope>NUCLEOTIDE SEQUENCE</scope>
    <source>
        <strain evidence="1">Babe19</strain>
    </source>
</reference>
<gene>
    <name evidence="1" type="ORF">NM208_g5445</name>
</gene>
<evidence type="ECO:0000313" key="2">
    <source>
        <dbReference type="Proteomes" id="UP001148629"/>
    </source>
</evidence>
<proteinExistence type="predicted"/>